<dbReference type="CDD" id="cd01288">
    <property type="entry name" value="FabZ"/>
    <property type="match status" value="1"/>
</dbReference>
<dbReference type="NCBIfam" id="NF000582">
    <property type="entry name" value="PRK00006.1"/>
    <property type="match status" value="1"/>
</dbReference>
<gene>
    <name evidence="3" type="primary">fabZ</name>
    <name evidence="3" type="ORF">WMO66_12675</name>
</gene>
<evidence type="ECO:0000256" key="1">
    <source>
        <dbReference type="ARBA" id="ARBA00009174"/>
    </source>
</evidence>
<organism evidence="3 4">
    <name type="scientific">Faecousia intestinalis</name>
    <dbReference type="NCBI Taxonomy" id="3133167"/>
    <lineage>
        <taxon>Bacteria</taxon>
        <taxon>Bacillati</taxon>
        <taxon>Bacillota</taxon>
        <taxon>Clostridia</taxon>
        <taxon>Eubacteriales</taxon>
        <taxon>Oscillospiraceae</taxon>
        <taxon>Faecousia</taxon>
    </lineage>
</organism>
<evidence type="ECO:0000313" key="4">
    <source>
        <dbReference type="Proteomes" id="UP001491552"/>
    </source>
</evidence>
<keyword evidence="4" id="KW-1185">Reference proteome</keyword>
<dbReference type="Pfam" id="PF07977">
    <property type="entry name" value="FabA"/>
    <property type="match status" value="1"/>
</dbReference>
<comment type="caution">
    <text evidence="3">The sequence shown here is derived from an EMBL/GenBank/DDBJ whole genome shotgun (WGS) entry which is preliminary data.</text>
</comment>
<dbReference type="PANTHER" id="PTHR30272">
    <property type="entry name" value="3-HYDROXYACYL-[ACYL-CARRIER-PROTEIN] DEHYDRATASE"/>
    <property type="match status" value="1"/>
</dbReference>
<keyword evidence="2 3" id="KW-0456">Lyase</keyword>
<dbReference type="InterPro" id="IPR013114">
    <property type="entry name" value="FabA_FabZ"/>
</dbReference>
<evidence type="ECO:0000256" key="2">
    <source>
        <dbReference type="ARBA" id="ARBA00023239"/>
    </source>
</evidence>
<reference evidence="3 4" key="1">
    <citation type="submission" date="2024-03" db="EMBL/GenBank/DDBJ databases">
        <title>Human intestinal bacterial collection.</title>
        <authorList>
            <person name="Pauvert C."/>
            <person name="Hitch T.C.A."/>
            <person name="Clavel T."/>
        </authorList>
    </citation>
    <scope>NUCLEOTIDE SEQUENCE [LARGE SCALE GENOMIC DNA]</scope>
    <source>
        <strain evidence="3 4">CLA-AA-H192</strain>
    </source>
</reference>
<protein>
    <submittedName>
        <fullName evidence="3">3-hydroxyacyl-ACP dehydratase FabZ</fullName>
        <ecNumber evidence="3">4.2.1.59</ecNumber>
    </submittedName>
</protein>
<dbReference type="EMBL" id="JBBMFF010000259">
    <property type="protein sequence ID" value="MEQ2512087.1"/>
    <property type="molecule type" value="Genomic_DNA"/>
</dbReference>
<proteinExistence type="inferred from homology"/>
<dbReference type="GO" id="GO:0019171">
    <property type="term" value="F:(3R)-hydroxyacyl-[acyl-carrier-protein] dehydratase activity"/>
    <property type="evidence" value="ECO:0007669"/>
    <property type="project" value="UniProtKB-EC"/>
</dbReference>
<dbReference type="EC" id="4.2.1.59" evidence="3"/>
<dbReference type="SUPFAM" id="SSF54637">
    <property type="entry name" value="Thioesterase/thiol ester dehydrase-isomerase"/>
    <property type="match status" value="1"/>
</dbReference>
<dbReference type="InterPro" id="IPR029069">
    <property type="entry name" value="HotDog_dom_sf"/>
</dbReference>
<evidence type="ECO:0000313" key="3">
    <source>
        <dbReference type="EMBL" id="MEQ2512087.1"/>
    </source>
</evidence>
<dbReference type="PANTHER" id="PTHR30272:SF1">
    <property type="entry name" value="3-HYDROXYACYL-[ACYL-CARRIER-PROTEIN] DEHYDRATASE"/>
    <property type="match status" value="1"/>
</dbReference>
<accession>A0ABV1G9P6</accession>
<name>A0ABV1G9P6_9FIRM</name>
<dbReference type="Proteomes" id="UP001491552">
    <property type="component" value="Unassembled WGS sequence"/>
</dbReference>
<sequence length="146" mass="15906">MNLLEINAHIRQRPPFQMIERVTALEPGKSADGIKCVSVNEPYFQGHMPGLPIMPGVLLIESAAQLCSLVIEADGSDDSKVYVLLKVRDFKFVRPVVPGDRLEIHAEMVRGGAGVYTFDVTISCDGGVRAKGELMFTAVAQDSIYA</sequence>
<comment type="similarity">
    <text evidence="1">Belongs to the thioester dehydratase family. FabZ subfamily.</text>
</comment>
<dbReference type="Gene3D" id="3.10.129.10">
    <property type="entry name" value="Hotdog Thioesterase"/>
    <property type="match status" value="1"/>
</dbReference>
<dbReference type="RefSeq" id="WP_349136790.1">
    <property type="nucleotide sequence ID" value="NZ_JBBMFF010000259.1"/>
</dbReference>